<evidence type="ECO:0000313" key="2">
    <source>
        <dbReference type="Ensembl" id="ENSVKKP00000017229.1"/>
    </source>
</evidence>
<name>A0A8D2L623_VARKO</name>
<proteinExistence type="inferred from homology"/>
<reference evidence="2" key="1">
    <citation type="submission" date="2025-08" db="UniProtKB">
        <authorList>
            <consortium name="Ensembl"/>
        </authorList>
    </citation>
    <scope>IDENTIFICATION</scope>
</reference>
<dbReference type="AlphaFoldDB" id="A0A8D2L623"/>
<accession>A0A8D2L623</accession>
<evidence type="ECO:0000313" key="3">
    <source>
        <dbReference type="Proteomes" id="UP000694545"/>
    </source>
</evidence>
<reference evidence="2" key="2">
    <citation type="submission" date="2025-09" db="UniProtKB">
        <authorList>
            <consortium name="Ensembl"/>
        </authorList>
    </citation>
    <scope>IDENTIFICATION</scope>
</reference>
<dbReference type="Pfam" id="PF04749">
    <property type="entry name" value="PLAC8"/>
    <property type="match status" value="1"/>
</dbReference>
<sequence length="177" mass="19582">MGHYCKMYLFDLFIFPGCYTPGSSSSECVCVLLLTRSKNSTEPVTTQPSPVASATSRVTTILCTGGSWSTGLLDIFQDKGVCVWGLLCSPCLECSLASHYGECFCFPLLLGSTVALRTSTRERFKIRGTLFGDWMVVHCCWPFAVCQMAREMKRRPVFQVYETSQLQPTPPAKGAFV</sequence>
<dbReference type="Proteomes" id="UP000694545">
    <property type="component" value="Unplaced"/>
</dbReference>
<dbReference type="NCBIfam" id="TIGR01571">
    <property type="entry name" value="A_thal_Cys_rich"/>
    <property type="match status" value="1"/>
</dbReference>
<keyword evidence="3" id="KW-1185">Reference proteome</keyword>
<dbReference type="PANTHER" id="PTHR15907">
    <property type="entry name" value="DUF614 FAMILY PROTEIN-RELATED"/>
    <property type="match status" value="1"/>
</dbReference>
<dbReference type="InterPro" id="IPR006461">
    <property type="entry name" value="PLAC_motif_containing"/>
</dbReference>
<comment type="similarity">
    <text evidence="1">Belongs to the cornifelin family.</text>
</comment>
<protein>
    <submittedName>
        <fullName evidence="2">PLAC8 like 1</fullName>
    </submittedName>
</protein>
<dbReference type="OMA" id="FCWPLLP"/>
<organism evidence="2 3">
    <name type="scientific">Varanus komodoensis</name>
    <name type="common">Komodo dragon</name>
    <dbReference type="NCBI Taxonomy" id="61221"/>
    <lineage>
        <taxon>Eukaryota</taxon>
        <taxon>Metazoa</taxon>
        <taxon>Chordata</taxon>
        <taxon>Craniata</taxon>
        <taxon>Vertebrata</taxon>
        <taxon>Euteleostomi</taxon>
        <taxon>Lepidosauria</taxon>
        <taxon>Squamata</taxon>
        <taxon>Bifurcata</taxon>
        <taxon>Unidentata</taxon>
        <taxon>Episquamata</taxon>
        <taxon>Toxicofera</taxon>
        <taxon>Anguimorpha</taxon>
        <taxon>Paleoanguimorpha</taxon>
        <taxon>Varanoidea</taxon>
        <taxon>Varanidae</taxon>
        <taxon>Varanus</taxon>
    </lineage>
</organism>
<dbReference type="Ensembl" id="ENSVKKT00000017659.1">
    <property type="protein sequence ID" value="ENSVKKP00000017229.1"/>
    <property type="gene ID" value="ENSVKKG00000011775.1"/>
</dbReference>
<evidence type="ECO:0000256" key="1">
    <source>
        <dbReference type="ARBA" id="ARBA00009024"/>
    </source>
</evidence>